<evidence type="ECO:0000313" key="2">
    <source>
        <dbReference type="Proteomes" id="UP000266389"/>
    </source>
</evidence>
<gene>
    <name evidence="1" type="ORF">D0433_12235</name>
</gene>
<reference evidence="1 2" key="1">
    <citation type="journal article" date="2011" name="ISME J.">
        <title>Community ecology of hot spring cyanobacterial mats: predominant populations and their functional potential.</title>
        <authorList>
            <person name="Klatt C.G."/>
            <person name="Wood J.M."/>
            <person name="Rusch D.B."/>
            <person name="Bateson M.M."/>
            <person name="Hamamura N."/>
            <person name="Heidelberg J.F."/>
            <person name="Grossman A.R."/>
            <person name="Bhaya D."/>
            <person name="Cohan F.M."/>
            <person name="Kuhl M."/>
            <person name="Bryant D.A."/>
            <person name="Ward D.M."/>
        </authorList>
    </citation>
    <scope>NUCLEOTIDE SEQUENCE [LARGE SCALE GENOMIC DNA]</scope>
    <source>
        <strain evidence="1">OS</strain>
    </source>
</reference>
<dbReference type="EMBL" id="PHFL01000068">
    <property type="protein sequence ID" value="RFM23239.1"/>
    <property type="molecule type" value="Genomic_DNA"/>
</dbReference>
<dbReference type="Proteomes" id="UP000266389">
    <property type="component" value="Unassembled WGS sequence"/>
</dbReference>
<accession>A0A395LXE2</accession>
<evidence type="ECO:0000313" key="1">
    <source>
        <dbReference type="EMBL" id="RFM23239.1"/>
    </source>
</evidence>
<protein>
    <submittedName>
        <fullName evidence="1">Uncharacterized protein</fullName>
    </submittedName>
</protein>
<name>A0A395LXE2_9BACT</name>
<proteinExistence type="predicted"/>
<organism evidence="1 2">
    <name type="scientific">Candidatus Thermochlorobacter aerophilus</name>
    <dbReference type="NCBI Taxonomy" id="1868324"/>
    <lineage>
        <taxon>Bacteria</taxon>
        <taxon>Pseudomonadati</taxon>
        <taxon>Chlorobiota</taxon>
        <taxon>Chlorobiia</taxon>
        <taxon>Chlorobiales</taxon>
        <taxon>Candidatus Thermochlorobacteriaceae</taxon>
        <taxon>Candidatus Thermochlorobacter</taxon>
    </lineage>
</organism>
<comment type="caution">
    <text evidence="1">The sequence shown here is derived from an EMBL/GenBank/DDBJ whole genome shotgun (WGS) entry which is preliminary data.</text>
</comment>
<dbReference type="AlphaFoldDB" id="A0A395LXE2"/>
<sequence>MEFRCKAFAVIVVFLFIWLMSGLVSPPPVQAQSNKFPIEIKWRGHDRVGDSLVKLLKAHIQRSPSLQLVEAQGAQIRLVLILTTMESPVFQLLAKNRLIGKHEIASQYAVIWVSSIPGEMPWYLADQTGMCPPNSQLNDLAQQLIEVTTEDILPHFRRMIRFIK</sequence>